<gene>
    <name evidence="2" type="ORF">ACG01O_08650</name>
</gene>
<protein>
    <recommendedName>
        <fullName evidence="4">Lipoprotein</fullName>
    </recommendedName>
</protein>
<dbReference type="RefSeq" id="WP_394383558.1">
    <property type="nucleotide sequence ID" value="NZ_JBIGIB010000002.1"/>
</dbReference>
<proteinExistence type="predicted"/>
<dbReference type="Proteomes" id="UP001606303">
    <property type="component" value="Unassembled WGS sequence"/>
</dbReference>
<sequence>MSTILSRAGLVAAVAFGVAACGGGGSSSPVTPDSPDQNVLGLSASNYLAVGQASMSSAFYLGNASGLVSGSASGRVGGAGALRHAQAAGRPQALAVVGPIAVPCDQGGSLSVTFSDLNNNGEFEVGDSLSLDAAACKLDGAVTQGRVDLSLQSLTGVYGSRSFSAGLTLKLTAFGVSQGSNSLLGDGSLTASFSQTVAGTSEFGLTVPRLSLTGRVAGQSFSTTLTDVQLSLKEDTVNGSARIRFTYGGTLLSSVFDNKQVQVSTPQELVIQGSDDYPSSGVLLVRGKGNSTLRITAVNAVQARLELDAEGDGVFEASVLKNWADLR</sequence>
<dbReference type="EMBL" id="JBIGIB010000002">
    <property type="protein sequence ID" value="MFG6466672.1"/>
    <property type="molecule type" value="Genomic_DNA"/>
</dbReference>
<evidence type="ECO:0000313" key="2">
    <source>
        <dbReference type="EMBL" id="MFG6466672.1"/>
    </source>
</evidence>
<feature type="signal peptide" evidence="1">
    <location>
        <begin position="1"/>
        <end position="20"/>
    </location>
</feature>
<comment type="caution">
    <text evidence="2">The sequence shown here is derived from an EMBL/GenBank/DDBJ whole genome shotgun (WGS) entry which is preliminary data.</text>
</comment>
<dbReference type="PROSITE" id="PS51257">
    <property type="entry name" value="PROKAR_LIPOPROTEIN"/>
    <property type="match status" value="1"/>
</dbReference>
<evidence type="ECO:0008006" key="4">
    <source>
        <dbReference type="Google" id="ProtNLM"/>
    </source>
</evidence>
<organism evidence="2 3">
    <name type="scientific">Pelomonas baiyunensis</name>
    <dbReference type="NCBI Taxonomy" id="3299026"/>
    <lineage>
        <taxon>Bacteria</taxon>
        <taxon>Pseudomonadati</taxon>
        <taxon>Pseudomonadota</taxon>
        <taxon>Betaproteobacteria</taxon>
        <taxon>Burkholderiales</taxon>
        <taxon>Sphaerotilaceae</taxon>
        <taxon>Roseateles</taxon>
    </lineage>
</organism>
<reference evidence="2 3" key="1">
    <citation type="submission" date="2024-08" db="EMBL/GenBank/DDBJ databases">
        <authorList>
            <person name="Lu H."/>
        </authorList>
    </citation>
    <scope>NUCLEOTIDE SEQUENCE [LARGE SCALE GENOMIC DNA]</scope>
    <source>
        <strain evidence="2 3">BYS87W</strain>
    </source>
</reference>
<evidence type="ECO:0000313" key="3">
    <source>
        <dbReference type="Proteomes" id="UP001606303"/>
    </source>
</evidence>
<evidence type="ECO:0000256" key="1">
    <source>
        <dbReference type="SAM" id="SignalP"/>
    </source>
</evidence>
<keyword evidence="1" id="KW-0732">Signal</keyword>
<feature type="chain" id="PRO_5045537889" description="Lipoprotein" evidence="1">
    <location>
        <begin position="21"/>
        <end position="327"/>
    </location>
</feature>
<keyword evidence="3" id="KW-1185">Reference proteome</keyword>
<name>A0ABW7GXH0_9BURK</name>
<accession>A0ABW7GXH0</accession>